<organism evidence="1 2">
    <name type="scientific">Euroglyphus maynei</name>
    <name type="common">Mayne's house dust mite</name>
    <dbReference type="NCBI Taxonomy" id="6958"/>
    <lineage>
        <taxon>Eukaryota</taxon>
        <taxon>Metazoa</taxon>
        <taxon>Ecdysozoa</taxon>
        <taxon>Arthropoda</taxon>
        <taxon>Chelicerata</taxon>
        <taxon>Arachnida</taxon>
        <taxon>Acari</taxon>
        <taxon>Acariformes</taxon>
        <taxon>Sarcoptiformes</taxon>
        <taxon>Astigmata</taxon>
        <taxon>Psoroptidia</taxon>
        <taxon>Analgoidea</taxon>
        <taxon>Pyroglyphidae</taxon>
        <taxon>Pyroglyphinae</taxon>
        <taxon>Euroglyphus</taxon>
    </lineage>
</organism>
<proteinExistence type="predicted"/>
<accession>A0A1Y3BQ48</accession>
<dbReference type="Proteomes" id="UP000194236">
    <property type="component" value="Unassembled WGS sequence"/>
</dbReference>
<keyword evidence="2" id="KW-1185">Reference proteome</keyword>
<name>A0A1Y3BQ48_EURMA</name>
<dbReference type="EMBL" id="MUJZ01005164">
    <property type="protein sequence ID" value="OTF83099.1"/>
    <property type="molecule type" value="Genomic_DNA"/>
</dbReference>
<comment type="caution">
    <text evidence="1">The sequence shown here is derived from an EMBL/GenBank/DDBJ whole genome shotgun (WGS) entry which is preliminary data.</text>
</comment>
<sequence length="21" mass="2359">MLRPAQRVAPLEGAFKGREEC</sequence>
<gene>
    <name evidence="1" type="ORF">BLA29_013926</name>
</gene>
<protein>
    <submittedName>
        <fullName evidence="1">Uncharacterized protein</fullName>
    </submittedName>
</protein>
<evidence type="ECO:0000313" key="1">
    <source>
        <dbReference type="EMBL" id="OTF83099.1"/>
    </source>
</evidence>
<reference evidence="1 2" key="1">
    <citation type="submission" date="2017-03" db="EMBL/GenBank/DDBJ databases">
        <title>Genome Survey of Euroglyphus maynei.</title>
        <authorList>
            <person name="Arlian L.G."/>
            <person name="Morgan M.S."/>
            <person name="Rider S.D."/>
        </authorList>
    </citation>
    <scope>NUCLEOTIDE SEQUENCE [LARGE SCALE GENOMIC DNA]</scope>
    <source>
        <strain evidence="1">Arlian Lab</strain>
        <tissue evidence="1">Whole body</tissue>
    </source>
</reference>
<dbReference type="AlphaFoldDB" id="A0A1Y3BQ48"/>
<evidence type="ECO:0000313" key="2">
    <source>
        <dbReference type="Proteomes" id="UP000194236"/>
    </source>
</evidence>